<dbReference type="InterPro" id="IPR005101">
    <property type="entry name" value="Cryptochr/Photolyase_FAD-bd"/>
</dbReference>
<protein>
    <submittedName>
        <fullName evidence="9">Deoxyribodipyrimidine photolyase</fullName>
    </submittedName>
</protein>
<keyword evidence="5 7" id="KW-0157">Chromophore</keyword>
<dbReference type="GO" id="GO:0006950">
    <property type="term" value="P:response to stress"/>
    <property type="evidence" value="ECO:0007669"/>
    <property type="project" value="UniProtKB-ARBA"/>
</dbReference>
<evidence type="ECO:0000256" key="3">
    <source>
        <dbReference type="ARBA" id="ARBA00022630"/>
    </source>
</evidence>
<gene>
    <name evidence="9" type="ORF">E5672_07135</name>
</gene>
<dbReference type="PRINTS" id="PR00147">
    <property type="entry name" value="DNAPHOTLYASE"/>
</dbReference>
<dbReference type="InterPro" id="IPR036134">
    <property type="entry name" value="Crypto/Photolyase_FAD-like_sf"/>
</dbReference>
<evidence type="ECO:0000259" key="8">
    <source>
        <dbReference type="PROSITE" id="PS51645"/>
    </source>
</evidence>
<accession>A0A4U0ZGT1</accession>
<dbReference type="PANTHER" id="PTHR11455">
    <property type="entry name" value="CRYPTOCHROME"/>
    <property type="match status" value="1"/>
</dbReference>
<dbReference type="InterPro" id="IPR006050">
    <property type="entry name" value="DNA_photolyase_N"/>
</dbReference>
<dbReference type="SUPFAM" id="SSF52425">
    <property type="entry name" value="Cryptochrome/photolyase, N-terminal domain"/>
    <property type="match status" value="1"/>
</dbReference>
<dbReference type="GO" id="GO:0009416">
    <property type="term" value="P:response to light stimulus"/>
    <property type="evidence" value="ECO:0007669"/>
    <property type="project" value="TreeGrafter"/>
</dbReference>
<evidence type="ECO:0000313" key="10">
    <source>
        <dbReference type="Proteomes" id="UP000305471"/>
    </source>
</evidence>
<dbReference type="Gene3D" id="1.10.579.10">
    <property type="entry name" value="DNA Cyclobutane Dipyrimidine Photolyase, subunit A, domain 3"/>
    <property type="match status" value="1"/>
</dbReference>
<comment type="caution">
    <text evidence="9">The sequence shown here is derived from an EMBL/GenBank/DDBJ whole genome shotgun (WGS) entry which is preliminary data.</text>
</comment>
<dbReference type="InterPro" id="IPR018394">
    <property type="entry name" value="DNA_photolyase_1_CS_C"/>
</dbReference>
<dbReference type="Pfam" id="PF03441">
    <property type="entry name" value="FAD_binding_7"/>
    <property type="match status" value="1"/>
</dbReference>
<dbReference type="OrthoDB" id="9772484at2"/>
<dbReference type="InterPro" id="IPR036155">
    <property type="entry name" value="Crypto/Photolyase_N_sf"/>
</dbReference>
<evidence type="ECO:0000313" key="9">
    <source>
        <dbReference type="EMBL" id="TKB03852.1"/>
    </source>
</evidence>
<dbReference type="PANTHER" id="PTHR11455:SF9">
    <property type="entry name" value="CRYPTOCHROME CIRCADIAN CLOCK 5 ISOFORM X1"/>
    <property type="match status" value="1"/>
</dbReference>
<dbReference type="Pfam" id="PF00875">
    <property type="entry name" value="DNA_photolyase"/>
    <property type="match status" value="1"/>
</dbReference>
<evidence type="ECO:0000256" key="5">
    <source>
        <dbReference type="ARBA" id="ARBA00022991"/>
    </source>
</evidence>
<evidence type="ECO:0000256" key="2">
    <source>
        <dbReference type="ARBA" id="ARBA00005862"/>
    </source>
</evidence>
<comment type="similarity">
    <text evidence="2">Belongs to the DNA photolyase class-1 family.</text>
</comment>
<dbReference type="GO" id="GO:0003904">
    <property type="term" value="F:deoxyribodipyrimidine photo-lyase activity"/>
    <property type="evidence" value="ECO:0007669"/>
    <property type="project" value="TreeGrafter"/>
</dbReference>
<dbReference type="SUPFAM" id="SSF48173">
    <property type="entry name" value="Cryptochrome/photolyase FAD-binding domain"/>
    <property type="match status" value="1"/>
</dbReference>
<dbReference type="Proteomes" id="UP000305471">
    <property type="component" value="Unassembled WGS sequence"/>
</dbReference>
<evidence type="ECO:0000256" key="1">
    <source>
        <dbReference type="ARBA" id="ARBA00001932"/>
    </source>
</evidence>
<keyword evidence="3 6" id="KW-0285">Flavoprotein</keyword>
<dbReference type="Gene3D" id="3.40.50.620">
    <property type="entry name" value="HUPs"/>
    <property type="match status" value="1"/>
</dbReference>
<keyword evidence="9" id="KW-0456">Lyase</keyword>
<comment type="similarity">
    <text evidence="7">Belongs to the DNA photolyase family.</text>
</comment>
<feature type="binding site" evidence="6">
    <location>
        <position position="251"/>
    </location>
    <ligand>
        <name>FAD</name>
        <dbReference type="ChEBI" id="CHEBI:57692"/>
    </ligand>
</feature>
<dbReference type="InterPro" id="IPR002081">
    <property type="entry name" value="Cryptochrome/DNA_photolyase_1"/>
</dbReference>
<organism evidence="9 10">
    <name type="scientific">Alteromonas portus</name>
    <dbReference type="NCBI Taxonomy" id="2565549"/>
    <lineage>
        <taxon>Bacteria</taxon>
        <taxon>Pseudomonadati</taxon>
        <taxon>Pseudomonadota</taxon>
        <taxon>Gammaproteobacteria</taxon>
        <taxon>Alteromonadales</taxon>
        <taxon>Alteromonadaceae</taxon>
        <taxon>Alteromonas/Salinimonas group</taxon>
        <taxon>Alteromonas</taxon>
    </lineage>
</organism>
<comment type="cofactor">
    <cofactor evidence="1">
        <name>(6R)-5,10-methylene-5,6,7,8-tetrahydrofolate</name>
        <dbReference type="ChEBI" id="CHEBI:15636"/>
    </cofactor>
</comment>
<reference evidence="9 10" key="1">
    <citation type="submission" date="2019-04" db="EMBL/GenBank/DDBJ databases">
        <title>Alteromonas portus sp. nov., an alginate lyase-excreting marine bacterium.</title>
        <authorList>
            <person name="Huang H."/>
            <person name="Mo K."/>
            <person name="Bao S."/>
        </authorList>
    </citation>
    <scope>NUCLEOTIDE SEQUENCE [LARGE SCALE GENOMIC DNA]</scope>
    <source>
        <strain evidence="9 10">HB161718</strain>
    </source>
</reference>
<evidence type="ECO:0000256" key="6">
    <source>
        <dbReference type="PIRSR" id="PIRSR602081-1"/>
    </source>
</evidence>
<dbReference type="AlphaFoldDB" id="A0A4U0ZGT1"/>
<comment type="cofactor">
    <cofactor evidence="6">
        <name>FAD</name>
        <dbReference type="ChEBI" id="CHEBI:57692"/>
    </cofactor>
    <text evidence="6">Binds 1 FAD per subunit.</text>
</comment>
<dbReference type="InterPro" id="IPR014729">
    <property type="entry name" value="Rossmann-like_a/b/a_fold"/>
</dbReference>
<dbReference type="GO" id="GO:0071949">
    <property type="term" value="F:FAD binding"/>
    <property type="evidence" value="ECO:0007669"/>
    <property type="project" value="TreeGrafter"/>
</dbReference>
<dbReference type="EMBL" id="SWCO01000003">
    <property type="protein sequence ID" value="TKB03852.1"/>
    <property type="molecule type" value="Genomic_DNA"/>
</dbReference>
<feature type="binding site" evidence="6">
    <location>
        <position position="311"/>
    </location>
    <ligand>
        <name>FAD</name>
        <dbReference type="ChEBI" id="CHEBI:57692"/>
    </ligand>
</feature>
<feature type="domain" description="Photolyase/cryptochrome alpha/beta" evidence="8">
    <location>
        <begin position="9"/>
        <end position="138"/>
    </location>
</feature>
<keyword evidence="4 6" id="KW-0274">FAD</keyword>
<dbReference type="GO" id="GO:0003677">
    <property type="term" value="F:DNA binding"/>
    <property type="evidence" value="ECO:0007669"/>
    <property type="project" value="TreeGrafter"/>
</dbReference>
<keyword evidence="10" id="KW-1185">Reference proteome</keyword>
<proteinExistence type="inferred from homology"/>
<dbReference type="Gene3D" id="1.25.40.80">
    <property type="match status" value="1"/>
</dbReference>
<sequence length="546" mass="63903">MMLVNHKESVTVIWLKRDLRLRDHEPLYRAFEASEKVLLLFCWEPSLIADPHMDIRHWRFIQQSIDDINSQIPSLSGVLTLHCEVVEALKFIAQYYNISAVRSYQEIGLKVTYNRDIAVCSYLKNNNIPLYESQYGAVIRGLPHRDQWQVNWEHHFATPTYDFDIARTNWANWREHSAILATSKSFDDVVNFNCTKISLAESFTESCSLNVLNDTANKDGAISTVAKMQLGGEKRAWQALKDFFMGRGKNYHQHISMPENARRSCSRLSPYLAWGNISIKQVYQSVLVEKKKKKSLPAEQKKQWSRALSAFTSRLHWHCHFIQKFESEHSIEWRSMNSAYENFPFIDGPEAERRFHRWATGQTGYPLVDACMRALKYTGYINFRMRAMVTSFLCHHLNVHWLKAAHYLATQFLDFEPGIHYPQIQMQVSVTGIHTVRLYNPATQSQKLDPQGRFIKKWVPELTNLPNEAVHAPYLLPPLEAQMLDFDIERDYVTPIVDIALNNRMVAKRLWDYRERDDVVTEAHRIIKRHTMQNSPSRKWLKTKTK</sequence>
<dbReference type="PROSITE" id="PS00394">
    <property type="entry name" value="DNA_PHOTOLYASES_1_1"/>
    <property type="match status" value="1"/>
</dbReference>
<name>A0A4U0ZGT1_9ALTE</name>
<dbReference type="GO" id="GO:0006139">
    <property type="term" value="P:nucleobase-containing compound metabolic process"/>
    <property type="evidence" value="ECO:0007669"/>
    <property type="project" value="UniProtKB-ARBA"/>
</dbReference>
<evidence type="ECO:0000256" key="4">
    <source>
        <dbReference type="ARBA" id="ARBA00022827"/>
    </source>
</evidence>
<dbReference type="PROSITE" id="PS51645">
    <property type="entry name" value="PHR_CRY_ALPHA_BETA"/>
    <property type="match status" value="1"/>
</dbReference>
<evidence type="ECO:0000256" key="7">
    <source>
        <dbReference type="RuleBase" id="RU004182"/>
    </source>
</evidence>